<protein>
    <submittedName>
        <fullName evidence="2">Uncharacterized protein</fullName>
    </submittedName>
</protein>
<comment type="caution">
    <text evidence="2">The sequence shown here is derived from an EMBL/GenBank/DDBJ whole genome shotgun (WGS) entry which is preliminary data.</text>
</comment>
<dbReference type="OrthoDB" id="4455at2759"/>
<keyword evidence="3" id="KW-1185">Reference proteome</keyword>
<accession>A0A8S1J6B3</accession>
<feature type="chain" id="PRO_5035732999" evidence="1">
    <location>
        <begin position="24"/>
        <end position="276"/>
    </location>
</feature>
<evidence type="ECO:0000313" key="3">
    <source>
        <dbReference type="Proteomes" id="UP000708148"/>
    </source>
</evidence>
<dbReference type="EMBL" id="CAJHUC010001532">
    <property type="protein sequence ID" value="CAD7701418.1"/>
    <property type="molecule type" value="Genomic_DNA"/>
</dbReference>
<dbReference type="AlphaFoldDB" id="A0A8S1J6B3"/>
<organism evidence="2 3">
    <name type="scientific">Ostreobium quekettii</name>
    <dbReference type="NCBI Taxonomy" id="121088"/>
    <lineage>
        <taxon>Eukaryota</taxon>
        <taxon>Viridiplantae</taxon>
        <taxon>Chlorophyta</taxon>
        <taxon>core chlorophytes</taxon>
        <taxon>Ulvophyceae</taxon>
        <taxon>TCBD clade</taxon>
        <taxon>Bryopsidales</taxon>
        <taxon>Ostreobineae</taxon>
        <taxon>Ostreobiaceae</taxon>
        <taxon>Ostreobium</taxon>
    </lineage>
</organism>
<gene>
    <name evidence="2" type="ORF">OSTQU699_LOCUS6777</name>
</gene>
<feature type="signal peptide" evidence="1">
    <location>
        <begin position="1"/>
        <end position="23"/>
    </location>
</feature>
<sequence length="276" mass="30062">MKTPALIAACLLVLASALNGALAHEHVQCGKPLVISAAGGVGDVRKAFERFQRELGGEDNGNAPGPLKKGFRSIDWDADAVPFDMPGNFFRDVVTRGLELVQTDEFRVSNPPKTDPGFPDNLFDSINKDHPNQFQAFSPERIFSPLEDNHFSILFSVPAKDDRATVAGYGAIFVDVDNEDETFLQLFGTGAKDLGRFYVPAYPQGLSFLGVICEASVITRVDVQLGNAELPQTDLPPEYEVVVMDDFLFSEPQAIVQKKPAHAPGRKEGSGYGYGR</sequence>
<keyword evidence="1" id="KW-0732">Signal</keyword>
<evidence type="ECO:0000313" key="2">
    <source>
        <dbReference type="EMBL" id="CAD7701418.1"/>
    </source>
</evidence>
<name>A0A8S1J6B3_9CHLO</name>
<dbReference type="Proteomes" id="UP000708148">
    <property type="component" value="Unassembled WGS sequence"/>
</dbReference>
<proteinExistence type="predicted"/>
<reference evidence="2" key="1">
    <citation type="submission" date="2020-12" db="EMBL/GenBank/DDBJ databases">
        <authorList>
            <person name="Iha C."/>
        </authorList>
    </citation>
    <scope>NUCLEOTIDE SEQUENCE</scope>
</reference>
<evidence type="ECO:0000256" key="1">
    <source>
        <dbReference type="SAM" id="SignalP"/>
    </source>
</evidence>